<dbReference type="SMART" id="SM00563">
    <property type="entry name" value="PlsC"/>
    <property type="match status" value="1"/>
</dbReference>
<dbReference type="Pfam" id="PF01553">
    <property type="entry name" value="Acyltransferase"/>
    <property type="match status" value="1"/>
</dbReference>
<dbReference type="Proteomes" id="UP000051861">
    <property type="component" value="Unassembled WGS sequence"/>
</dbReference>
<dbReference type="GO" id="GO:0006654">
    <property type="term" value="P:phosphatidic acid biosynthetic process"/>
    <property type="evidence" value="ECO:0007669"/>
    <property type="project" value="TreeGrafter"/>
</dbReference>
<evidence type="ECO:0000256" key="1">
    <source>
        <dbReference type="ARBA" id="ARBA00022679"/>
    </source>
</evidence>
<dbReference type="PANTHER" id="PTHR10434:SF11">
    <property type="entry name" value="1-ACYL-SN-GLYCEROL-3-PHOSPHATE ACYLTRANSFERASE"/>
    <property type="match status" value="1"/>
</dbReference>
<evidence type="ECO:0000256" key="2">
    <source>
        <dbReference type="ARBA" id="ARBA00023315"/>
    </source>
</evidence>
<keyword evidence="3" id="KW-0472">Membrane</keyword>
<evidence type="ECO:0000313" key="6">
    <source>
        <dbReference type="Proteomes" id="UP000051861"/>
    </source>
</evidence>
<keyword evidence="3" id="KW-0812">Transmembrane</keyword>
<dbReference type="GO" id="GO:0003841">
    <property type="term" value="F:1-acylglycerol-3-phosphate O-acyltransferase activity"/>
    <property type="evidence" value="ECO:0007669"/>
    <property type="project" value="TreeGrafter"/>
</dbReference>
<keyword evidence="2" id="KW-0012">Acyltransferase</keyword>
<dbReference type="SUPFAM" id="SSF69593">
    <property type="entry name" value="Glycerol-3-phosphate (1)-acyltransferase"/>
    <property type="match status" value="1"/>
</dbReference>
<reference evidence="5 6" key="1">
    <citation type="journal article" date="2015" name="Microbiome">
        <title>Genomic resolution of linkages in carbon, nitrogen, and sulfur cycling among widespread estuary sediment bacteria.</title>
        <authorList>
            <person name="Baker B.J."/>
            <person name="Lazar C.S."/>
            <person name="Teske A.P."/>
            <person name="Dick G.J."/>
        </authorList>
    </citation>
    <scope>NUCLEOTIDE SEQUENCE [LARGE SCALE GENOMIC DNA]</scope>
    <source>
        <strain evidence="5">DG_54_3</strain>
    </source>
</reference>
<dbReference type="CDD" id="cd07989">
    <property type="entry name" value="LPLAT_AGPAT-like"/>
    <property type="match status" value="1"/>
</dbReference>
<organism evidence="5 6">
    <name type="scientific">candidate division WOR-1 bacterium DG_54_3</name>
    <dbReference type="NCBI Taxonomy" id="1703775"/>
    <lineage>
        <taxon>Bacteria</taxon>
        <taxon>Bacillati</taxon>
        <taxon>Saganbacteria</taxon>
    </lineage>
</organism>
<name>A0A0S7Y5N9_UNCSA</name>
<keyword evidence="3" id="KW-1133">Transmembrane helix</keyword>
<evidence type="ECO:0000313" key="5">
    <source>
        <dbReference type="EMBL" id="KPJ69990.1"/>
    </source>
</evidence>
<feature type="transmembrane region" description="Helical" evidence="3">
    <location>
        <begin position="7"/>
        <end position="31"/>
    </location>
</feature>
<accession>A0A0S7Y5N9</accession>
<sequence>MRYLISVYSWVVGGLYFIILCFLSIILSFFLRPKTFDPFIKKSLRILFKILFIKVRSKGAEYIRPNTNYLFMCNHSNFFDIPLLEAYIPTFVRGVEALRQFNWPVYGWAIRRMGNIPIDRKNIHASITSMKKTEKILKKGQSIVILPEGHRTLDGNLGPFKKLPFHLAKQAGVPIIPIGLSGLFQLKHKGSWIIDPRPVKIKFGQPISPDKIQNLSTEELRDYTREKIQDLIE</sequence>
<feature type="domain" description="Phospholipid/glycerol acyltransferase" evidence="4">
    <location>
        <begin position="69"/>
        <end position="183"/>
    </location>
</feature>
<evidence type="ECO:0000259" key="4">
    <source>
        <dbReference type="SMART" id="SM00563"/>
    </source>
</evidence>
<gene>
    <name evidence="5" type="ORF">AMJ44_01535</name>
</gene>
<evidence type="ECO:0000256" key="3">
    <source>
        <dbReference type="SAM" id="Phobius"/>
    </source>
</evidence>
<dbReference type="PANTHER" id="PTHR10434">
    <property type="entry name" value="1-ACYL-SN-GLYCEROL-3-PHOSPHATE ACYLTRANSFERASE"/>
    <property type="match status" value="1"/>
</dbReference>
<comment type="caution">
    <text evidence="5">The sequence shown here is derived from an EMBL/GenBank/DDBJ whole genome shotgun (WGS) entry which is preliminary data.</text>
</comment>
<protein>
    <recommendedName>
        <fullName evidence="4">Phospholipid/glycerol acyltransferase domain-containing protein</fullName>
    </recommendedName>
</protein>
<dbReference type="AlphaFoldDB" id="A0A0S7Y5N9"/>
<proteinExistence type="predicted"/>
<keyword evidence="1" id="KW-0808">Transferase</keyword>
<dbReference type="EMBL" id="LIZX01000010">
    <property type="protein sequence ID" value="KPJ69990.1"/>
    <property type="molecule type" value="Genomic_DNA"/>
</dbReference>
<dbReference type="InterPro" id="IPR002123">
    <property type="entry name" value="Plipid/glycerol_acylTrfase"/>
</dbReference>